<evidence type="ECO:0000313" key="3">
    <source>
        <dbReference type="Proteomes" id="UP000204657"/>
    </source>
</evidence>
<dbReference type="PROSITE" id="PS51257">
    <property type="entry name" value="PROKAR_LIPOPROTEIN"/>
    <property type="match status" value="1"/>
</dbReference>
<evidence type="ECO:0008006" key="4">
    <source>
        <dbReference type="Google" id="ProtNLM"/>
    </source>
</evidence>
<name>A0A0B6VNF2_9CAUD</name>
<evidence type="ECO:0000256" key="1">
    <source>
        <dbReference type="ARBA" id="ARBA00022729"/>
    </source>
</evidence>
<dbReference type="Proteomes" id="UP000204657">
    <property type="component" value="Segment"/>
</dbReference>
<proteinExistence type="predicted"/>
<dbReference type="InterPro" id="IPR012640">
    <property type="entry name" value="Membr_lipoprot_lipid_attach_CS"/>
</dbReference>
<dbReference type="OrthoDB" id="22737at10239"/>
<evidence type="ECO:0000313" key="2">
    <source>
        <dbReference type="EMBL" id="BAQ22658.1"/>
    </source>
</evidence>
<reference evidence="2 3" key="1">
    <citation type="submission" date="2015-02" db="EMBL/GenBank/DDBJ databases">
        <title>Complete genome sequences of Edwardsiella bacteriophages, PEi20 and PEi26.</title>
        <authorList>
            <person name="Yasuike M."/>
            <person name="Nishiki I."/>
            <person name="Iwasaki Y."/>
            <person name="Nakamura Y."/>
            <person name="Fujiwara A."/>
            <person name="Hassan E.S."/>
            <person name="Mahmoud M.M."/>
            <person name="Kawato Y."/>
            <person name="Nagai S."/>
            <person name="Kobayashi T."/>
            <person name="Ototake M."/>
            <person name="Nakai T."/>
        </authorList>
    </citation>
    <scope>NUCLEOTIDE SEQUENCE [LARGE SCALE GENOMIC DNA]</scope>
</reference>
<dbReference type="GeneID" id="26519172"/>
<dbReference type="EMBL" id="AP014714">
    <property type="protein sequence ID" value="BAQ22658.1"/>
    <property type="molecule type" value="Genomic_DNA"/>
</dbReference>
<protein>
    <recommendedName>
        <fullName evidence="4">Lipoprotein</fullName>
    </recommendedName>
</protein>
<keyword evidence="3" id="KW-1185">Reference proteome</keyword>
<organism evidence="2 3">
    <name type="scientific">Edwardsiella phage PEi20</name>
    <dbReference type="NCBI Taxonomy" id="1608310"/>
    <lineage>
        <taxon>Viruses</taxon>
        <taxon>Duplodnaviria</taxon>
        <taxon>Heunggongvirae</taxon>
        <taxon>Uroviricota</taxon>
        <taxon>Caudoviricetes</taxon>
        <taxon>Pantevenvirales</taxon>
        <taxon>Straboviridae</taxon>
        <taxon>Tevenvirinae</taxon>
        <taxon>Kanagawavirus</taxon>
        <taxon>Kanagawavirus pei20</taxon>
    </lineage>
</organism>
<dbReference type="Pfam" id="PF08139">
    <property type="entry name" value="LPAM_1"/>
    <property type="match status" value="1"/>
</dbReference>
<keyword evidence="1" id="KW-0732">Signal</keyword>
<accession>A0A0B6VNF2</accession>
<gene>
    <name evidence="2" type="primary">39.1</name>
</gene>
<dbReference type="KEGG" id="vg:26519172"/>
<dbReference type="RefSeq" id="YP_009190166.1">
    <property type="nucleotide sequence ID" value="NC_028683.1"/>
</dbReference>
<sequence>MKKILIALGMVFALAGCTDVENANRILEANGFTDIHFTGYAWMSCSEKDTFSTGFEAKGPTGIPVKGAVCSGMWFKNSTIRFE</sequence>